<organism evidence="2 3">
    <name type="scientific">Prorocentrum cordatum</name>
    <dbReference type="NCBI Taxonomy" id="2364126"/>
    <lineage>
        <taxon>Eukaryota</taxon>
        <taxon>Sar</taxon>
        <taxon>Alveolata</taxon>
        <taxon>Dinophyceae</taxon>
        <taxon>Prorocentrales</taxon>
        <taxon>Prorocentraceae</taxon>
        <taxon>Prorocentrum</taxon>
    </lineage>
</organism>
<feature type="non-terminal residue" evidence="2">
    <location>
        <position position="277"/>
    </location>
</feature>
<dbReference type="Pfam" id="PF01549">
    <property type="entry name" value="ShK"/>
    <property type="match status" value="1"/>
</dbReference>
<accession>A0ABN9S7Q4</accession>
<name>A0ABN9S7Q4_9DINO</name>
<proteinExistence type="predicted"/>
<sequence>EACEYGGSKMYCRKTCHTCVVSADNCADSFCIGEFMRSTGRCEQCSDYPRHCKLEWFRRDCPMTCGQCVPSQEALEATARSSASSAELNDGAVASVEESECRDDECVEEWKAGEYCPTCRDLGESMCFDATFSRRCKKTCNLCVEGGVPKECADVFSTYTCRRYRKYGWCEREDVAEQVRAQCPLSCGVCGPEAGEAAAVRSSAGAVRERAESDGAEEEACVCEDEWSSPHHKGCNQVRGCPSPACDGFNKTWCIVKNPSCSTRREGPPTRKRAPSL</sequence>
<evidence type="ECO:0000259" key="1">
    <source>
        <dbReference type="PROSITE" id="PS51670"/>
    </source>
</evidence>
<dbReference type="EMBL" id="CAUYUJ010009883">
    <property type="protein sequence ID" value="CAK0827909.1"/>
    <property type="molecule type" value="Genomic_DNA"/>
</dbReference>
<comment type="caution">
    <text evidence="2">The sequence shown here is derived from an EMBL/GenBank/DDBJ whole genome shotgun (WGS) entry which is preliminary data.</text>
</comment>
<dbReference type="SMART" id="SM00254">
    <property type="entry name" value="ShKT"/>
    <property type="match status" value="3"/>
</dbReference>
<dbReference type="PROSITE" id="PS51670">
    <property type="entry name" value="SHKT"/>
    <property type="match status" value="1"/>
</dbReference>
<gene>
    <name evidence="2" type="ORF">PCOR1329_LOCUS27314</name>
</gene>
<evidence type="ECO:0000313" key="2">
    <source>
        <dbReference type="EMBL" id="CAK0827909.1"/>
    </source>
</evidence>
<feature type="non-terminal residue" evidence="2">
    <location>
        <position position="1"/>
    </location>
</feature>
<reference evidence="2" key="1">
    <citation type="submission" date="2023-10" db="EMBL/GenBank/DDBJ databases">
        <authorList>
            <person name="Chen Y."/>
            <person name="Shah S."/>
            <person name="Dougan E. K."/>
            <person name="Thang M."/>
            <person name="Chan C."/>
        </authorList>
    </citation>
    <scope>NUCLEOTIDE SEQUENCE [LARGE SCALE GENOMIC DNA]</scope>
</reference>
<protein>
    <recommendedName>
        <fullName evidence="1">ShKT domain-containing protein</fullName>
    </recommendedName>
</protein>
<dbReference type="InterPro" id="IPR003582">
    <property type="entry name" value="ShKT_dom"/>
</dbReference>
<evidence type="ECO:0000313" key="3">
    <source>
        <dbReference type="Proteomes" id="UP001189429"/>
    </source>
</evidence>
<dbReference type="Proteomes" id="UP001189429">
    <property type="component" value="Unassembled WGS sequence"/>
</dbReference>
<feature type="domain" description="ShKT" evidence="1">
    <location>
        <begin position="152"/>
        <end position="190"/>
    </location>
</feature>
<dbReference type="Gene3D" id="1.10.10.1940">
    <property type="match status" value="1"/>
</dbReference>
<keyword evidence="3" id="KW-1185">Reference proteome</keyword>